<dbReference type="Proteomes" id="UP000294682">
    <property type="component" value="Unassembled WGS sequence"/>
</dbReference>
<dbReference type="InterPro" id="IPR000160">
    <property type="entry name" value="GGDEF_dom"/>
</dbReference>
<evidence type="ECO:0000313" key="3">
    <source>
        <dbReference type="EMBL" id="TCL41900.1"/>
    </source>
</evidence>
<reference evidence="3 4" key="1">
    <citation type="submission" date="2019-03" db="EMBL/GenBank/DDBJ databases">
        <title>Genomic Encyclopedia of Type Strains, Phase IV (KMG-IV): sequencing the most valuable type-strain genomes for metagenomic binning, comparative biology and taxonomic classification.</title>
        <authorList>
            <person name="Goeker M."/>
        </authorList>
    </citation>
    <scope>NUCLEOTIDE SEQUENCE [LARGE SCALE GENOMIC DNA]</scope>
    <source>
        <strain evidence="3 4">DSM 100433</strain>
    </source>
</reference>
<keyword evidence="1" id="KW-0812">Transmembrane</keyword>
<dbReference type="Pfam" id="PF00990">
    <property type="entry name" value="GGDEF"/>
    <property type="match status" value="1"/>
</dbReference>
<feature type="transmembrane region" description="Helical" evidence="1">
    <location>
        <begin position="60"/>
        <end position="83"/>
    </location>
</feature>
<dbReference type="RefSeq" id="WP_132085119.1">
    <property type="nucleotide sequence ID" value="NZ_SLUK01000012.1"/>
</dbReference>
<accession>A0A9X8UHJ9</accession>
<protein>
    <submittedName>
        <fullName evidence="3">GGDEF domain-containing protein</fullName>
    </submittedName>
</protein>
<organism evidence="3 4">
    <name type="scientific">Harryflintia acetispora</name>
    <dbReference type="NCBI Taxonomy" id="1849041"/>
    <lineage>
        <taxon>Bacteria</taxon>
        <taxon>Bacillati</taxon>
        <taxon>Bacillota</taxon>
        <taxon>Clostridia</taxon>
        <taxon>Eubacteriales</taxon>
        <taxon>Oscillospiraceae</taxon>
        <taxon>Harryflintia</taxon>
    </lineage>
</organism>
<feature type="domain" description="GGDEF" evidence="2">
    <location>
        <begin position="117"/>
        <end position="281"/>
    </location>
</feature>
<dbReference type="InterPro" id="IPR043128">
    <property type="entry name" value="Rev_trsase/Diguanyl_cyclase"/>
</dbReference>
<sequence>MKNRSSLVADLSFLFMLLLMFVCILFLAGDQDNIWTNCAVLAVATGVVIVTYFTSLVTGLICNLVLIFGYVTFIIVTALYGGGGVPGYVYFWILWTPAMTVAVHLFTHYTARLDQENEKLRRQLTKLSGVDTLTELKNMRGFERDATVYMKISRRYNMELMLIVWEFRYQRELRQIIGAQNLERVVQQVSGAISSSLRAEDAVYLLSDDPYAWGTLLFTNAESVHVVIERVESRIRQIELRDMSGKHDIYLDMRVGSASLDEKTDSPLLFLEQARRQSEYDVS</sequence>
<evidence type="ECO:0000256" key="1">
    <source>
        <dbReference type="SAM" id="Phobius"/>
    </source>
</evidence>
<keyword evidence="1" id="KW-0472">Membrane</keyword>
<dbReference type="SUPFAM" id="SSF55073">
    <property type="entry name" value="Nucleotide cyclase"/>
    <property type="match status" value="1"/>
</dbReference>
<dbReference type="SMART" id="SM00267">
    <property type="entry name" value="GGDEF"/>
    <property type="match status" value="1"/>
</dbReference>
<evidence type="ECO:0000313" key="4">
    <source>
        <dbReference type="Proteomes" id="UP000294682"/>
    </source>
</evidence>
<dbReference type="InterPro" id="IPR029787">
    <property type="entry name" value="Nucleotide_cyclase"/>
</dbReference>
<feature type="transmembrane region" description="Helical" evidence="1">
    <location>
        <begin position="34"/>
        <end position="53"/>
    </location>
</feature>
<dbReference type="Gene3D" id="3.30.70.270">
    <property type="match status" value="1"/>
</dbReference>
<proteinExistence type="predicted"/>
<evidence type="ECO:0000259" key="2">
    <source>
        <dbReference type="SMART" id="SM00267"/>
    </source>
</evidence>
<feature type="transmembrane region" description="Helical" evidence="1">
    <location>
        <begin position="7"/>
        <end position="28"/>
    </location>
</feature>
<dbReference type="EMBL" id="SLUK01000012">
    <property type="protein sequence ID" value="TCL41900.1"/>
    <property type="molecule type" value="Genomic_DNA"/>
</dbReference>
<keyword evidence="1" id="KW-1133">Transmembrane helix</keyword>
<dbReference type="AlphaFoldDB" id="A0A9X8UHJ9"/>
<comment type="caution">
    <text evidence="3">The sequence shown here is derived from an EMBL/GenBank/DDBJ whole genome shotgun (WGS) entry which is preliminary data.</text>
</comment>
<keyword evidence="4" id="KW-1185">Reference proteome</keyword>
<name>A0A9X8UHJ9_9FIRM</name>
<gene>
    <name evidence="3" type="ORF">EDD78_11270</name>
</gene>
<feature type="transmembrane region" description="Helical" evidence="1">
    <location>
        <begin position="89"/>
        <end position="111"/>
    </location>
</feature>